<keyword evidence="2" id="KW-1185">Reference proteome</keyword>
<organism evidence="1 2">
    <name type="scientific">Cronobacter dublinensis 1210</name>
    <dbReference type="NCBI Taxonomy" id="1208656"/>
    <lineage>
        <taxon>Bacteria</taxon>
        <taxon>Pseudomonadati</taxon>
        <taxon>Pseudomonadota</taxon>
        <taxon>Gammaproteobacteria</taxon>
        <taxon>Enterobacterales</taxon>
        <taxon>Enterobacteriaceae</taxon>
        <taxon>Cronobacter</taxon>
    </lineage>
</organism>
<name>A0ABP1WGD1_9ENTR</name>
<dbReference type="Gene3D" id="3.40.1260.10">
    <property type="entry name" value="DsrEFH-like"/>
    <property type="match status" value="1"/>
</dbReference>
<accession>A0ABP1WGD1</accession>
<dbReference type="Proteomes" id="UP000009342">
    <property type="component" value="Unassembled WGS sequence"/>
</dbReference>
<proteinExistence type="predicted"/>
<evidence type="ECO:0000313" key="1">
    <source>
        <dbReference type="EMBL" id="CCJ82841.1"/>
    </source>
</evidence>
<protein>
    <submittedName>
        <fullName evidence="1">ACR protein</fullName>
    </submittedName>
</protein>
<dbReference type="SUPFAM" id="SSF75169">
    <property type="entry name" value="DsrEFH-like"/>
    <property type="match status" value="1"/>
</dbReference>
<evidence type="ECO:0000313" key="2">
    <source>
        <dbReference type="Proteomes" id="UP000009342"/>
    </source>
</evidence>
<comment type="caution">
    <text evidence="1">The sequence shown here is derived from an EMBL/GenBank/DDBJ whole genome shotgun (WGS) entry which is preliminary data.</text>
</comment>
<dbReference type="EMBL" id="CAKZ01000171">
    <property type="protein sequence ID" value="CCJ82841.1"/>
    <property type="molecule type" value="Genomic_DNA"/>
</dbReference>
<reference evidence="2" key="1">
    <citation type="journal article" date="2012" name="PLoS ONE">
        <title>Comparative analysis of genome sequences covering the seven cronobacter species.</title>
        <authorList>
            <person name="Joseph S."/>
            <person name="Desai P."/>
            <person name="Ji Y."/>
            <person name="Cummings C.A."/>
            <person name="Shih R."/>
            <person name="Degoricija L."/>
            <person name="Rico A."/>
            <person name="Brzoska P."/>
            <person name="Hamby S.E."/>
            <person name="Masood N."/>
            <person name="Hariri S."/>
            <person name="Sonbol H."/>
            <person name="Chuzhanova N."/>
            <person name="McClelland M."/>
            <person name="Furtado M.R."/>
            <person name="Forsythe S.J."/>
        </authorList>
    </citation>
    <scope>NUCLEOTIDE SEQUENCE [LARGE SCALE GENOMIC DNA]</scope>
    <source>
        <strain evidence="2">1210</strain>
    </source>
</reference>
<sequence length="40" mass="4709">MQNLRRRARRERLPLVEGVEIGTLVELAQWTLEADKVLTF</sequence>
<dbReference type="InterPro" id="IPR027396">
    <property type="entry name" value="DsrEFH-like"/>
</dbReference>
<gene>
    <name evidence="1" type="ORF">BN134_3609</name>
</gene>